<evidence type="ECO:0000313" key="2">
    <source>
        <dbReference type="Proteomes" id="UP000054166"/>
    </source>
</evidence>
<dbReference type="OrthoDB" id="2748701at2759"/>
<evidence type="ECO:0000313" key="1">
    <source>
        <dbReference type="EMBL" id="KIM76491.1"/>
    </source>
</evidence>
<proteinExistence type="predicted"/>
<protein>
    <submittedName>
        <fullName evidence="1">Uncharacterized protein</fullName>
    </submittedName>
</protein>
<gene>
    <name evidence="1" type="ORF">PILCRDRAFT_77732</name>
</gene>
<name>A0A0C3F9R5_PILCF</name>
<feature type="non-terminal residue" evidence="1">
    <location>
        <position position="81"/>
    </location>
</feature>
<dbReference type="HOGENOM" id="CLU_172948_0_0_1"/>
<dbReference type="Proteomes" id="UP000054166">
    <property type="component" value="Unassembled WGS sequence"/>
</dbReference>
<dbReference type="STRING" id="765440.A0A0C3F9R5"/>
<dbReference type="InParanoid" id="A0A0C3F9R5"/>
<reference evidence="1 2" key="1">
    <citation type="submission" date="2014-04" db="EMBL/GenBank/DDBJ databases">
        <authorList>
            <consortium name="DOE Joint Genome Institute"/>
            <person name="Kuo A."/>
            <person name="Tarkka M."/>
            <person name="Buscot F."/>
            <person name="Kohler A."/>
            <person name="Nagy L.G."/>
            <person name="Floudas D."/>
            <person name="Copeland A."/>
            <person name="Barry K.W."/>
            <person name="Cichocki N."/>
            <person name="Veneault-Fourrey C."/>
            <person name="LaButti K."/>
            <person name="Lindquist E.A."/>
            <person name="Lipzen A."/>
            <person name="Lundell T."/>
            <person name="Morin E."/>
            <person name="Murat C."/>
            <person name="Sun H."/>
            <person name="Tunlid A."/>
            <person name="Henrissat B."/>
            <person name="Grigoriev I.V."/>
            <person name="Hibbett D.S."/>
            <person name="Martin F."/>
            <person name="Nordberg H.P."/>
            <person name="Cantor M.N."/>
            <person name="Hua S.X."/>
        </authorList>
    </citation>
    <scope>NUCLEOTIDE SEQUENCE [LARGE SCALE GENOMIC DNA]</scope>
    <source>
        <strain evidence="1 2">F 1598</strain>
    </source>
</reference>
<accession>A0A0C3F9R5</accession>
<reference evidence="2" key="2">
    <citation type="submission" date="2015-01" db="EMBL/GenBank/DDBJ databases">
        <title>Evolutionary Origins and Diversification of the Mycorrhizal Mutualists.</title>
        <authorList>
            <consortium name="DOE Joint Genome Institute"/>
            <consortium name="Mycorrhizal Genomics Consortium"/>
            <person name="Kohler A."/>
            <person name="Kuo A."/>
            <person name="Nagy L.G."/>
            <person name="Floudas D."/>
            <person name="Copeland A."/>
            <person name="Barry K.W."/>
            <person name="Cichocki N."/>
            <person name="Veneault-Fourrey C."/>
            <person name="LaButti K."/>
            <person name="Lindquist E.A."/>
            <person name="Lipzen A."/>
            <person name="Lundell T."/>
            <person name="Morin E."/>
            <person name="Murat C."/>
            <person name="Riley R."/>
            <person name="Ohm R."/>
            <person name="Sun H."/>
            <person name="Tunlid A."/>
            <person name="Henrissat B."/>
            <person name="Grigoriev I.V."/>
            <person name="Hibbett D.S."/>
            <person name="Martin F."/>
        </authorList>
    </citation>
    <scope>NUCLEOTIDE SEQUENCE [LARGE SCALE GENOMIC DNA]</scope>
    <source>
        <strain evidence="2">F 1598</strain>
    </source>
</reference>
<dbReference type="EMBL" id="KN833034">
    <property type="protein sequence ID" value="KIM76491.1"/>
    <property type="molecule type" value="Genomic_DNA"/>
</dbReference>
<sequence length="81" mass="9101">MDKCPPEICTKIFSEACLDSGYTGRSLSLVSKFIHNTSQSVKLQSICLRSLKQTVAFASLLKETPPHLRRVRYLFISSPEP</sequence>
<dbReference type="AlphaFoldDB" id="A0A0C3F9R5"/>
<organism evidence="1 2">
    <name type="scientific">Piloderma croceum (strain F 1598)</name>
    <dbReference type="NCBI Taxonomy" id="765440"/>
    <lineage>
        <taxon>Eukaryota</taxon>
        <taxon>Fungi</taxon>
        <taxon>Dikarya</taxon>
        <taxon>Basidiomycota</taxon>
        <taxon>Agaricomycotina</taxon>
        <taxon>Agaricomycetes</taxon>
        <taxon>Agaricomycetidae</taxon>
        <taxon>Atheliales</taxon>
        <taxon>Atheliaceae</taxon>
        <taxon>Piloderma</taxon>
    </lineage>
</organism>
<keyword evidence="2" id="KW-1185">Reference proteome</keyword>